<reference evidence="2" key="1">
    <citation type="journal article" date="2019" name="Int. J. Syst. Evol. Microbiol.">
        <title>The Global Catalogue of Microorganisms (GCM) 10K type strain sequencing project: providing services to taxonomists for standard genome sequencing and annotation.</title>
        <authorList>
            <consortium name="The Broad Institute Genomics Platform"/>
            <consortium name="The Broad Institute Genome Sequencing Center for Infectious Disease"/>
            <person name="Wu L."/>
            <person name="Ma J."/>
        </authorList>
    </citation>
    <scope>NUCLEOTIDE SEQUENCE [LARGE SCALE GENOMIC DNA]</scope>
    <source>
        <strain evidence="2">JCM 18542</strain>
    </source>
</reference>
<accession>A0ABP9CEJ4</accession>
<dbReference type="RefSeq" id="WP_200170923.1">
    <property type="nucleotide sequence ID" value="NZ_BAABKQ010000001.1"/>
</dbReference>
<gene>
    <name evidence="1" type="ORF">GCM10023353_08960</name>
</gene>
<dbReference type="Proteomes" id="UP001500839">
    <property type="component" value="Unassembled WGS sequence"/>
</dbReference>
<sequence length="127" mass="12896">MDGSGTDERRGRLSVDRAEVDAVLRALGASTSDARAAAEEFTRPAAPGVAETVGDPALGRIDEALRQCLVGALRGEQDWAATVDACAQYIRRTVGAATDADAEVATGLRSVGVGASGRRSDGAAGPL</sequence>
<proteinExistence type="predicted"/>
<evidence type="ECO:0000313" key="1">
    <source>
        <dbReference type="EMBL" id="GAA4807644.1"/>
    </source>
</evidence>
<organism evidence="1 2">
    <name type="scientific">Tomitella cavernea</name>
    <dbReference type="NCBI Taxonomy" id="1387982"/>
    <lineage>
        <taxon>Bacteria</taxon>
        <taxon>Bacillati</taxon>
        <taxon>Actinomycetota</taxon>
        <taxon>Actinomycetes</taxon>
        <taxon>Mycobacteriales</taxon>
        <taxon>Tomitella</taxon>
    </lineage>
</organism>
<keyword evidence="2" id="KW-1185">Reference proteome</keyword>
<evidence type="ECO:0000313" key="2">
    <source>
        <dbReference type="Proteomes" id="UP001500839"/>
    </source>
</evidence>
<comment type="caution">
    <text evidence="1">The sequence shown here is derived from an EMBL/GenBank/DDBJ whole genome shotgun (WGS) entry which is preliminary data.</text>
</comment>
<name>A0ABP9CEJ4_9ACTN</name>
<dbReference type="EMBL" id="BAABKQ010000001">
    <property type="protein sequence ID" value="GAA4807644.1"/>
    <property type="molecule type" value="Genomic_DNA"/>
</dbReference>
<protein>
    <submittedName>
        <fullName evidence="1">Uncharacterized protein</fullName>
    </submittedName>
</protein>